<dbReference type="Proteomes" id="UP001057402">
    <property type="component" value="Chromosome 6"/>
</dbReference>
<name>A0ACB9QQU0_9MYRT</name>
<comment type="caution">
    <text evidence="1">The sequence shown here is derived from an EMBL/GenBank/DDBJ whole genome shotgun (WGS) entry which is preliminary data.</text>
</comment>
<organism evidence="1 2">
    <name type="scientific">Melastoma candidum</name>
    <dbReference type="NCBI Taxonomy" id="119954"/>
    <lineage>
        <taxon>Eukaryota</taxon>
        <taxon>Viridiplantae</taxon>
        <taxon>Streptophyta</taxon>
        <taxon>Embryophyta</taxon>
        <taxon>Tracheophyta</taxon>
        <taxon>Spermatophyta</taxon>
        <taxon>Magnoliopsida</taxon>
        <taxon>eudicotyledons</taxon>
        <taxon>Gunneridae</taxon>
        <taxon>Pentapetalae</taxon>
        <taxon>rosids</taxon>
        <taxon>malvids</taxon>
        <taxon>Myrtales</taxon>
        <taxon>Melastomataceae</taxon>
        <taxon>Melastomatoideae</taxon>
        <taxon>Melastomateae</taxon>
        <taxon>Melastoma</taxon>
    </lineage>
</organism>
<accession>A0ACB9QQU0</accession>
<proteinExistence type="predicted"/>
<dbReference type="EMBL" id="CM042885">
    <property type="protein sequence ID" value="KAI4366023.1"/>
    <property type="molecule type" value="Genomic_DNA"/>
</dbReference>
<keyword evidence="2" id="KW-1185">Reference proteome</keyword>
<sequence length="104" mass="11215">MSGGRRDAIKVVLIDTQYVQTDASSFKSVVQKLTGKDSEVPNSPNPSGDHRASRTGGRKGTRLSGSSSEVEPPTDGTGILTPVALERLIKEMPRIEDLDYLWTG</sequence>
<protein>
    <submittedName>
        <fullName evidence="1">Uncharacterized protein</fullName>
    </submittedName>
</protein>
<gene>
    <name evidence="1" type="ORF">MLD38_021952</name>
</gene>
<evidence type="ECO:0000313" key="1">
    <source>
        <dbReference type="EMBL" id="KAI4366023.1"/>
    </source>
</evidence>
<evidence type="ECO:0000313" key="2">
    <source>
        <dbReference type="Proteomes" id="UP001057402"/>
    </source>
</evidence>
<reference evidence="2" key="1">
    <citation type="journal article" date="2023" name="Front. Plant Sci.">
        <title>Chromosomal-level genome assembly of Melastoma candidum provides insights into trichome evolution.</title>
        <authorList>
            <person name="Zhong Y."/>
            <person name="Wu W."/>
            <person name="Sun C."/>
            <person name="Zou P."/>
            <person name="Liu Y."/>
            <person name="Dai S."/>
            <person name="Zhou R."/>
        </authorList>
    </citation>
    <scope>NUCLEOTIDE SEQUENCE [LARGE SCALE GENOMIC DNA]</scope>
</reference>